<keyword evidence="12" id="KW-1185">Reference proteome</keyword>
<dbReference type="GO" id="GO:0005524">
    <property type="term" value="F:ATP binding"/>
    <property type="evidence" value="ECO:0007669"/>
    <property type="project" value="UniProtKB-KW"/>
</dbReference>
<accession>A0A0K2H2V0</accession>
<evidence type="ECO:0000256" key="8">
    <source>
        <dbReference type="ARBA" id="ARBA00023065"/>
    </source>
</evidence>
<dbReference type="EMBL" id="CP006841">
    <property type="protein sequence ID" value="ALA68258.1"/>
    <property type="molecule type" value="Genomic_DNA"/>
</dbReference>
<organism evidence="11 12">
    <name type="scientific">Corynebacterium lactis RW2-5</name>
    <dbReference type="NCBI Taxonomy" id="1408189"/>
    <lineage>
        <taxon>Bacteria</taxon>
        <taxon>Bacillati</taxon>
        <taxon>Actinomycetota</taxon>
        <taxon>Actinomycetes</taxon>
        <taxon>Mycobacteriales</taxon>
        <taxon>Corynebacteriaceae</taxon>
        <taxon>Corynebacterium</taxon>
    </lineage>
</organism>
<keyword evidence="4" id="KW-0410">Iron transport</keyword>
<evidence type="ECO:0000256" key="6">
    <source>
        <dbReference type="ARBA" id="ARBA00022840"/>
    </source>
</evidence>
<dbReference type="PATRIC" id="fig|1408189.4.peg.2391"/>
<keyword evidence="8" id="KW-0406">Ion transport</keyword>
<evidence type="ECO:0000256" key="2">
    <source>
        <dbReference type="ARBA" id="ARBA00022448"/>
    </source>
</evidence>
<dbReference type="CDD" id="cd03214">
    <property type="entry name" value="ABC_Iron-Siderophores_B12_Hemin"/>
    <property type="match status" value="1"/>
</dbReference>
<keyword evidence="3" id="KW-1003">Cell membrane</keyword>
<dbReference type="SUPFAM" id="SSF52540">
    <property type="entry name" value="P-loop containing nucleoside triphosphate hydrolases"/>
    <property type="match status" value="1"/>
</dbReference>
<feature type="domain" description="ABC transporter" evidence="10">
    <location>
        <begin position="26"/>
        <end position="261"/>
    </location>
</feature>
<evidence type="ECO:0000256" key="3">
    <source>
        <dbReference type="ARBA" id="ARBA00022475"/>
    </source>
</evidence>
<dbReference type="InterPro" id="IPR003593">
    <property type="entry name" value="AAA+_ATPase"/>
</dbReference>
<dbReference type="STRING" id="1408189.CLAC_11850"/>
<keyword evidence="5" id="KW-0547">Nucleotide-binding</keyword>
<evidence type="ECO:0000313" key="12">
    <source>
        <dbReference type="Proteomes" id="UP000058446"/>
    </source>
</evidence>
<evidence type="ECO:0000256" key="4">
    <source>
        <dbReference type="ARBA" id="ARBA00022496"/>
    </source>
</evidence>
<dbReference type="InterPro" id="IPR027417">
    <property type="entry name" value="P-loop_NTPase"/>
</dbReference>
<dbReference type="GO" id="GO:0006826">
    <property type="term" value="P:iron ion transport"/>
    <property type="evidence" value="ECO:0007669"/>
    <property type="project" value="UniProtKB-KW"/>
</dbReference>
<evidence type="ECO:0000256" key="9">
    <source>
        <dbReference type="ARBA" id="ARBA00023136"/>
    </source>
</evidence>
<comment type="subcellular location">
    <subcellularLocation>
        <location evidence="1">Cell membrane</location>
        <topology evidence="1">Peripheral membrane protein</topology>
    </subcellularLocation>
</comment>
<dbReference type="PROSITE" id="PS00211">
    <property type="entry name" value="ABC_TRANSPORTER_1"/>
    <property type="match status" value="1"/>
</dbReference>
<proteinExistence type="predicted"/>
<gene>
    <name evidence="11" type="ORF">CLAC_11850</name>
</gene>
<evidence type="ECO:0000259" key="10">
    <source>
        <dbReference type="PROSITE" id="PS50893"/>
    </source>
</evidence>
<name>A0A0K2H2V0_9CORY</name>
<dbReference type="KEGG" id="clw:CLAC_11850"/>
<sequence length="278" mass="30340">MKLTRHTPSVSGQSRPTVPAIATPAVTTSQLTIKLGGRTIIDRLDLEIPAGKVTAIIGPNGCGKSTLLKSLCRILEPSEGEIRIGGIDIATVSRKKLSRRVSLMAQSAQAPDGVTVRELVGRGRFPYQSWLRQWSEADERAVDKALKRANLGELANARMQNLSGGQRQRAWLAMVLAQETGVMLLDEPTTYLDIGHQHRLLKLMTSLKDDDRTIVAVLHDLQQAVQYADHLVVMKSGRVLATGAPAEVINPTLLREVFDVDAEVVRAGQSEHVVVLPR</sequence>
<dbReference type="InterPro" id="IPR051535">
    <property type="entry name" value="Siderophore_ABC-ATPase"/>
</dbReference>
<evidence type="ECO:0000256" key="1">
    <source>
        <dbReference type="ARBA" id="ARBA00004202"/>
    </source>
</evidence>
<dbReference type="PANTHER" id="PTHR42771:SF2">
    <property type="entry name" value="IRON(3+)-HYDROXAMATE IMPORT ATP-BINDING PROTEIN FHUC"/>
    <property type="match status" value="1"/>
</dbReference>
<dbReference type="InterPro" id="IPR017871">
    <property type="entry name" value="ABC_transporter-like_CS"/>
</dbReference>
<dbReference type="FunFam" id="3.40.50.300:FF:000134">
    <property type="entry name" value="Iron-enterobactin ABC transporter ATP-binding protein"/>
    <property type="match status" value="1"/>
</dbReference>
<dbReference type="RefSeq" id="WP_082313417.1">
    <property type="nucleotide sequence ID" value="NZ_CP006841.1"/>
</dbReference>
<reference evidence="11 12" key="1">
    <citation type="submission" date="2013-10" db="EMBL/GenBank/DDBJ databases">
        <title>Complete genome sequence of Corynebacterium lactis DSM 45799(T), isolated from raw cow milk.</title>
        <authorList>
            <person name="Ruckert C."/>
            <person name="Albersmeier A."/>
            <person name="Lipski A."/>
            <person name="Kalinowski J."/>
        </authorList>
    </citation>
    <scope>NUCLEOTIDE SEQUENCE [LARGE SCALE GENOMIC DNA]</scope>
    <source>
        <strain evidence="11 12">RW2-5</strain>
    </source>
</reference>
<dbReference type="AlphaFoldDB" id="A0A0K2H2V0"/>
<dbReference type="InterPro" id="IPR003439">
    <property type="entry name" value="ABC_transporter-like_ATP-bd"/>
</dbReference>
<protein>
    <submittedName>
        <fullName evidence="11">ABC transporter ATP-binding protein</fullName>
    </submittedName>
</protein>
<dbReference type="OrthoDB" id="3579586at2"/>
<keyword evidence="9" id="KW-0472">Membrane</keyword>
<dbReference type="Proteomes" id="UP000058446">
    <property type="component" value="Chromosome"/>
</dbReference>
<keyword evidence="2" id="KW-0813">Transport</keyword>
<keyword evidence="7" id="KW-0408">Iron</keyword>
<evidence type="ECO:0000256" key="5">
    <source>
        <dbReference type="ARBA" id="ARBA00022741"/>
    </source>
</evidence>
<dbReference type="PANTHER" id="PTHR42771">
    <property type="entry name" value="IRON(3+)-HYDROXAMATE IMPORT ATP-BINDING PROTEIN FHUC"/>
    <property type="match status" value="1"/>
</dbReference>
<dbReference type="Pfam" id="PF00005">
    <property type="entry name" value="ABC_tran"/>
    <property type="match status" value="1"/>
</dbReference>
<evidence type="ECO:0000256" key="7">
    <source>
        <dbReference type="ARBA" id="ARBA00023004"/>
    </source>
</evidence>
<dbReference type="Gene3D" id="3.40.50.300">
    <property type="entry name" value="P-loop containing nucleotide triphosphate hydrolases"/>
    <property type="match status" value="1"/>
</dbReference>
<dbReference type="SMART" id="SM00382">
    <property type="entry name" value="AAA"/>
    <property type="match status" value="1"/>
</dbReference>
<dbReference type="GO" id="GO:0016887">
    <property type="term" value="F:ATP hydrolysis activity"/>
    <property type="evidence" value="ECO:0007669"/>
    <property type="project" value="InterPro"/>
</dbReference>
<keyword evidence="6 11" id="KW-0067">ATP-binding</keyword>
<dbReference type="PROSITE" id="PS50893">
    <property type="entry name" value="ABC_TRANSPORTER_2"/>
    <property type="match status" value="1"/>
</dbReference>
<evidence type="ECO:0000313" key="11">
    <source>
        <dbReference type="EMBL" id="ALA68258.1"/>
    </source>
</evidence>
<dbReference type="GO" id="GO:0005886">
    <property type="term" value="C:plasma membrane"/>
    <property type="evidence" value="ECO:0007669"/>
    <property type="project" value="UniProtKB-SubCell"/>
</dbReference>